<feature type="region of interest" description="Disordered" evidence="3">
    <location>
        <begin position="150"/>
        <end position="181"/>
    </location>
</feature>
<dbReference type="Pfam" id="PF01607">
    <property type="entry name" value="CBM_14"/>
    <property type="match status" value="1"/>
</dbReference>
<feature type="non-terminal residue" evidence="5">
    <location>
        <position position="201"/>
    </location>
</feature>
<comment type="caution">
    <text evidence="5">The sequence shown here is derived from an EMBL/GenBank/DDBJ whole genome shotgun (WGS) entry which is preliminary data.</text>
</comment>
<dbReference type="OrthoDB" id="6020543at2759"/>
<evidence type="ECO:0000256" key="3">
    <source>
        <dbReference type="SAM" id="MobiDB-lite"/>
    </source>
</evidence>
<dbReference type="GO" id="GO:0008061">
    <property type="term" value="F:chitin binding"/>
    <property type="evidence" value="ECO:0007669"/>
    <property type="project" value="UniProtKB-KW"/>
</dbReference>
<dbReference type="PANTHER" id="PTHR23301">
    <property type="entry name" value="CHITIN BINDING PERITROPHIN-A"/>
    <property type="match status" value="1"/>
</dbReference>
<proteinExistence type="predicted"/>
<dbReference type="EMBL" id="CAJVCH010526533">
    <property type="protein sequence ID" value="CAG7822498.1"/>
    <property type="molecule type" value="Genomic_DNA"/>
</dbReference>
<keyword evidence="6" id="KW-1185">Reference proteome</keyword>
<dbReference type="InterPro" id="IPR051940">
    <property type="entry name" value="Chitin_bind-dev_reg"/>
</dbReference>
<keyword evidence="2" id="KW-1015">Disulfide bond</keyword>
<keyword evidence="1" id="KW-0147">Chitin-binding</keyword>
<dbReference type="AlphaFoldDB" id="A0A8J2KZ84"/>
<dbReference type="InterPro" id="IPR002557">
    <property type="entry name" value="Chitin-bd_dom"/>
</dbReference>
<protein>
    <recommendedName>
        <fullName evidence="4">Chitin-binding type-2 domain-containing protein</fullName>
    </recommendedName>
</protein>
<reference evidence="5" key="1">
    <citation type="submission" date="2021-06" db="EMBL/GenBank/DDBJ databases">
        <authorList>
            <person name="Hodson N. C."/>
            <person name="Mongue J. A."/>
            <person name="Jaron S. K."/>
        </authorList>
    </citation>
    <scope>NUCLEOTIDE SEQUENCE</scope>
</reference>
<feature type="domain" description="Chitin-binding type-2" evidence="4">
    <location>
        <begin position="95"/>
        <end position="149"/>
    </location>
</feature>
<organism evidence="5 6">
    <name type="scientific">Allacma fusca</name>
    <dbReference type="NCBI Taxonomy" id="39272"/>
    <lineage>
        <taxon>Eukaryota</taxon>
        <taxon>Metazoa</taxon>
        <taxon>Ecdysozoa</taxon>
        <taxon>Arthropoda</taxon>
        <taxon>Hexapoda</taxon>
        <taxon>Collembola</taxon>
        <taxon>Symphypleona</taxon>
        <taxon>Sminthuridae</taxon>
        <taxon>Allacma</taxon>
    </lineage>
</organism>
<dbReference type="PROSITE" id="PS50940">
    <property type="entry name" value="CHIT_BIND_II"/>
    <property type="match status" value="1"/>
</dbReference>
<evidence type="ECO:0000256" key="2">
    <source>
        <dbReference type="ARBA" id="ARBA00023157"/>
    </source>
</evidence>
<dbReference type="SMART" id="SM00494">
    <property type="entry name" value="ChtBD2"/>
    <property type="match status" value="1"/>
</dbReference>
<dbReference type="Proteomes" id="UP000708208">
    <property type="component" value="Unassembled WGS sequence"/>
</dbReference>
<accession>A0A8J2KZ84</accession>
<sequence>MFVVRGIRIAEERNFMSFPTRDLIDFYIDNCGHERERSGGSFEKCVPSAVKVNPMTSNMELGQGIKIWKRKTHDKTPLKTPLKHIPLQECLGKGNFSCTDNGAYPHEELCEYYYDCWEGQATLCRCTDELLFDLVYDGCNYPEQVDCGDRVRPGTGPTPPPKASTQPGTGPTQPGGDFVCPKDEGLFPNPKDCSTYYQCNG</sequence>
<evidence type="ECO:0000313" key="5">
    <source>
        <dbReference type="EMBL" id="CAG7822498.1"/>
    </source>
</evidence>
<gene>
    <name evidence="5" type="ORF">AFUS01_LOCUS32768</name>
</gene>
<dbReference type="PANTHER" id="PTHR23301:SF0">
    <property type="entry name" value="CHITIN-BINDING TYPE-2 DOMAIN-CONTAINING PROTEIN-RELATED"/>
    <property type="match status" value="1"/>
</dbReference>
<evidence type="ECO:0000256" key="1">
    <source>
        <dbReference type="ARBA" id="ARBA00022669"/>
    </source>
</evidence>
<name>A0A8J2KZ84_9HEXA</name>
<dbReference type="GO" id="GO:0005576">
    <property type="term" value="C:extracellular region"/>
    <property type="evidence" value="ECO:0007669"/>
    <property type="project" value="InterPro"/>
</dbReference>
<feature type="compositionally biased region" description="Low complexity" evidence="3">
    <location>
        <begin position="165"/>
        <end position="176"/>
    </location>
</feature>
<evidence type="ECO:0000259" key="4">
    <source>
        <dbReference type="PROSITE" id="PS50940"/>
    </source>
</evidence>
<evidence type="ECO:0000313" key="6">
    <source>
        <dbReference type="Proteomes" id="UP000708208"/>
    </source>
</evidence>